<accession>A0ACB8TBP5</accession>
<reference evidence="1" key="2">
    <citation type="journal article" date="2022" name="New Phytol.">
        <title>Evolutionary transition to the ectomycorrhizal habit in the genomes of a hyperdiverse lineage of mushroom-forming fungi.</title>
        <authorList>
            <person name="Looney B."/>
            <person name="Miyauchi S."/>
            <person name="Morin E."/>
            <person name="Drula E."/>
            <person name="Courty P.E."/>
            <person name="Kohler A."/>
            <person name="Kuo A."/>
            <person name="LaButti K."/>
            <person name="Pangilinan J."/>
            <person name="Lipzen A."/>
            <person name="Riley R."/>
            <person name="Andreopoulos W."/>
            <person name="He G."/>
            <person name="Johnson J."/>
            <person name="Nolan M."/>
            <person name="Tritt A."/>
            <person name="Barry K.W."/>
            <person name="Grigoriev I.V."/>
            <person name="Nagy L.G."/>
            <person name="Hibbett D."/>
            <person name="Henrissat B."/>
            <person name="Matheny P.B."/>
            <person name="Labbe J."/>
            <person name="Martin F.M."/>
        </authorList>
    </citation>
    <scope>NUCLEOTIDE SEQUENCE</scope>
    <source>
        <strain evidence="1">HHB10654</strain>
    </source>
</reference>
<protein>
    <submittedName>
        <fullName evidence="1">Peptidase S28</fullName>
    </submittedName>
</protein>
<keyword evidence="2" id="KW-1185">Reference proteome</keyword>
<evidence type="ECO:0000313" key="1">
    <source>
        <dbReference type="EMBL" id="KAI0065740.1"/>
    </source>
</evidence>
<reference evidence="1" key="1">
    <citation type="submission" date="2021-03" db="EMBL/GenBank/DDBJ databases">
        <authorList>
            <consortium name="DOE Joint Genome Institute"/>
            <person name="Ahrendt S."/>
            <person name="Looney B.P."/>
            <person name="Miyauchi S."/>
            <person name="Morin E."/>
            <person name="Drula E."/>
            <person name="Courty P.E."/>
            <person name="Chicoki N."/>
            <person name="Fauchery L."/>
            <person name="Kohler A."/>
            <person name="Kuo A."/>
            <person name="Labutti K."/>
            <person name="Pangilinan J."/>
            <person name="Lipzen A."/>
            <person name="Riley R."/>
            <person name="Andreopoulos W."/>
            <person name="He G."/>
            <person name="Johnson J."/>
            <person name="Barry K.W."/>
            <person name="Grigoriev I.V."/>
            <person name="Nagy L."/>
            <person name="Hibbett D."/>
            <person name="Henrissat B."/>
            <person name="Matheny P.B."/>
            <person name="Labbe J."/>
            <person name="Martin F."/>
        </authorList>
    </citation>
    <scope>NUCLEOTIDE SEQUENCE</scope>
    <source>
        <strain evidence="1">HHB10654</strain>
    </source>
</reference>
<evidence type="ECO:0000313" key="2">
    <source>
        <dbReference type="Proteomes" id="UP000814140"/>
    </source>
</evidence>
<dbReference type="EMBL" id="MU277194">
    <property type="protein sequence ID" value="KAI0065740.1"/>
    <property type="molecule type" value="Genomic_DNA"/>
</dbReference>
<sequence length="530" mass="58577">MRLAFSLLALAPLALARLPDGRLHGNRPPRPLPPSVLAPDSTQVVHASTNATLPPLDTIYYFDQLIDHRNPSLGTFKQRYWSTWEFYEPGGPIVLSTPGEANAAPYTGYLTNRTINGQIAQQQKGATIVLEHRYFGLSNPFSDLSVASLKYHTVQQAIDDLAYFADNVKLPMPGGDQVPPSKAPWILIGGSYSGALTAFTKINKPDSFYIGYASSAVVESITNFWAYFEPVRQYMPKNCSSDVEAVVAHFDRVLTSGNNTAIAELKHLYGMDDVVHADDVSGALRNNLWNWQDLDADSGGSVFYDFCDAIEVKDGVSAPASGWGLEHALTAWGTYWTSTYMQTLCGGDGAEDCLGTYNTTQSFWTDTSLDNPERSWMWLVCNEFGFFQDTAPPYQPSIVSRIVTISGDERQCQQMFPEAFKGPANPKAWKTNAEYDGWFLRANRLFIANGVRDPWRYATVSSGFVDIPSTPQQPIAVGDGFHCSDLITRNGAVDPTILKVQQSSLSHIKKWLAEWKPAGSGHYYGRGNEL</sequence>
<dbReference type="Proteomes" id="UP000814140">
    <property type="component" value="Unassembled WGS sequence"/>
</dbReference>
<proteinExistence type="predicted"/>
<organism evidence="1 2">
    <name type="scientific">Artomyces pyxidatus</name>
    <dbReference type="NCBI Taxonomy" id="48021"/>
    <lineage>
        <taxon>Eukaryota</taxon>
        <taxon>Fungi</taxon>
        <taxon>Dikarya</taxon>
        <taxon>Basidiomycota</taxon>
        <taxon>Agaricomycotina</taxon>
        <taxon>Agaricomycetes</taxon>
        <taxon>Russulales</taxon>
        <taxon>Auriscalpiaceae</taxon>
        <taxon>Artomyces</taxon>
    </lineage>
</organism>
<gene>
    <name evidence="1" type="ORF">BV25DRAFT_1797872</name>
</gene>
<name>A0ACB8TBP5_9AGAM</name>
<comment type="caution">
    <text evidence="1">The sequence shown here is derived from an EMBL/GenBank/DDBJ whole genome shotgun (WGS) entry which is preliminary data.</text>
</comment>